<feature type="transmembrane region" description="Helical" evidence="1">
    <location>
        <begin position="83"/>
        <end position="110"/>
    </location>
</feature>
<feature type="transmembrane region" description="Helical" evidence="1">
    <location>
        <begin position="163"/>
        <end position="187"/>
    </location>
</feature>
<keyword evidence="1" id="KW-1133">Transmembrane helix</keyword>
<feature type="transmembrane region" description="Helical" evidence="1">
    <location>
        <begin position="131"/>
        <end position="151"/>
    </location>
</feature>
<comment type="caution">
    <text evidence="2">The sequence shown here is derived from an EMBL/GenBank/DDBJ whole genome shotgun (WGS) entry which is preliminary data.</text>
</comment>
<organism evidence="2 3">
    <name type="scientific">Prolixibacter bellariivorans</name>
    <dbReference type="NCBI Taxonomy" id="314319"/>
    <lineage>
        <taxon>Bacteria</taxon>
        <taxon>Pseudomonadati</taxon>
        <taxon>Bacteroidota</taxon>
        <taxon>Bacteroidia</taxon>
        <taxon>Marinilabiliales</taxon>
        <taxon>Prolixibacteraceae</taxon>
        <taxon>Prolixibacter</taxon>
    </lineage>
</organism>
<dbReference type="EMBL" id="BLAX01000001">
    <property type="protein sequence ID" value="GET32873.1"/>
    <property type="molecule type" value="Genomic_DNA"/>
</dbReference>
<evidence type="ECO:0000256" key="1">
    <source>
        <dbReference type="SAM" id="Phobius"/>
    </source>
</evidence>
<accession>A0A5M4AZ53</accession>
<name>A0A5M4AZ53_9BACT</name>
<reference evidence="2 3" key="1">
    <citation type="submission" date="2019-10" db="EMBL/GenBank/DDBJ databases">
        <title>Prolixibacter strains distinguished by the presence of nitrate reductase genes were adept at nitrate-dependent anaerobic corrosion of metallic iron and carbon steel.</title>
        <authorList>
            <person name="Iino T."/>
            <person name="Shono N."/>
            <person name="Ito K."/>
            <person name="Nakamura R."/>
            <person name="Sueoka K."/>
            <person name="Harayama S."/>
            <person name="Ohkuma M."/>
        </authorList>
    </citation>
    <scope>NUCLEOTIDE SEQUENCE [LARGE SCALE GENOMIC DNA]</scope>
    <source>
        <strain evidence="2 3">JCM 13498</strain>
    </source>
</reference>
<evidence type="ECO:0000313" key="2">
    <source>
        <dbReference type="EMBL" id="GET32873.1"/>
    </source>
</evidence>
<feature type="transmembrane region" description="Helical" evidence="1">
    <location>
        <begin position="263"/>
        <end position="284"/>
    </location>
</feature>
<feature type="transmembrane region" description="Helical" evidence="1">
    <location>
        <begin position="428"/>
        <end position="449"/>
    </location>
</feature>
<feature type="transmembrane region" description="Helical" evidence="1">
    <location>
        <begin position="519"/>
        <end position="540"/>
    </location>
</feature>
<feature type="transmembrane region" description="Helical" evidence="1">
    <location>
        <begin position="377"/>
        <end position="399"/>
    </location>
</feature>
<dbReference type="RefSeq" id="WP_025862745.1">
    <property type="nucleotide sequence ID" value="NZ_BLAX01000001.1"/>
</dbReference>
<evidence type="ECO:0000313" key="3">
    <source>
        <dbReference type="Proteomes" id="UP000391834"/>
    </source>
</evidence>
<feature type="transmembrane region" description="Helical" evidence="1">
    <location>
        <begin position="455"/>
        <end position="472"/>
    </location>
</feature>
<gene>
    <name evidence="2" type="ORF">PbJCM13498_17360</name>
</gene>
<keyword evidence="1" id="KW-0812">Transmembrane</keyword>
<protein>
    <submittedName>
        <fullName evidence="2">Uncharacterized protein</fullName>
    </submittedName>
</protein>
<dbReference type="AlphaFoldDB" id="A0A5M4AZ53"/>
<dbReference type="OrthoDB" id="2659138at2"/>
<feature type="transmembrane region" description="Helical" evidence="1">
    <location>
        <begin position="199"/>
        <end position="219"/>
    </location>
</feature>
<keyword evidence="3" id="KW-1185">Reference proteome</keyword>
<dbReference type="Proteomes" id="UP000391834">
    <property type="component" value="Unassembled WGS sequence"/>
</dbReference>
<feature type="transmembrane region" description="Helical" evidence="1">
    <location>
        <begin position="347"/>
        <end position="365"/>
    </location>
</feature>
<proteinExistence type="predicted"/>
<feature type="transmembrane region" description="Helical" evidence="1">
    <location>
        <begin position="493"/>
        <end position="513"/>
    </location>
</feature>
<keyword evidence="1" id="KW-0472">Membrane</keyword>
<feature type="transmembrane region" description="Helical" evidence="1">
    <location>
        <begin position="56"/>
        <end position="77"/>
    </location>
</feature>
<sequence length="554" mass="62975">MIKFIVSLFLPFRKLIEWTGVDYGQFITILKLKLLMDNRRSTSFSSNRGGETRNMLLMQSGVFALFGAILTGLLHVIQSAFVFYFVIHSMVMIFTAMLIISEFYAILFATSDNSLIHSLPVNGQTVNLARNAHIFVYLFLLGFSLSLFPMISGAFKFGLASLLVYVISLALNAAFTLFLTNIMYLGIMKLASGEKLKNLMMYFQVAIAIFFMAFYQYGIRLIDNTDVFNMFLTIHWYTFLLPQSWFAGTIDAIATFNWDLNHIIFLALTIGMPLAAAIITSKYLTPLFNQKLADLEQGDKSSPVRRTRKTGGKWSRTAAKVFTRKAEERASFTVMWKMIGRERQFKLMLLPSIGYILVLLPLMFQGKGINDVVSGKLYIALLYFPILISATLANAVLVGEQKMSGWIFRSSPMDSPAELFKGIIKAGFVRFLIPVYIILAAVVIFFWGPSKIGDIVVALLANYLMSIILFYYQTPRFPFTLEKSAVQGGSNGIRMMASMFLVLLIALLHYGLISYNVRASLLLIPFYVALIWYVDFKWVYSRITWKEIDRNNRY</sequence>